<keyword evidence="1" id="KW-1133">Transmembrane helix</keyword>
<organism evidence="2 3">
    <name type="scientific">Candidatus Borkfalkia excrementigallinarum</name>
    <dbReference type="NCBI Taxonomy" id="2838506"/>
    <lineage>
        <taxon>Bacteria</taxon>
        <taxon>Bacillati</taxon>
        <taxon>Bacillota</taxon>
        <taxon>Clostridia</taxon>
        <taxon>Christensenellales</taxon>
        <taxon>Christensenellaceae</taxon>
        <taxon>Candidatus Borkfalkia</taxon>
    </lineage>
</organism>
<proteinExistence type="predicted"/>
<evidence type="ECO:0000256" key="1">
    <source>
        <dbReference type="SAM" id="Phobius"/>
    </source>
</evidence>
<reference evidence="2" key="2">
    <citation type="submission" date="2021-04" db="EMBL/GenBank/DDBJ databases">
        <authorList>
            <person name="Gilroy R."/>
        </authorList>
    </citation>
    <scope>NUCLEOTIDE SEQUENCE</scope>
    <source>
        <strain evidence="2">1345</strain>
    </source>
</reference>
<keyword evidence="1" id="KW-0472">Membrane</keyword>
<reference evidence="2" key="1">
    <citation type="journal article" date="2021" name="PeerJ">
        <title>Extensive microbial diversity within the chicken gut microbiome revealed by metagenomics and culture.</title>
        <authorList>
            <person name="Gilroy R."/>
            <person name="Ravi A."/>
            <person name="Getino M."/>
            <person name="Pursley I."/>
            <person name="Horton D.L."/>
            <person name="Alikhan N.F."/>
            <person name="Baker D."/>
            <person name="Gharbi K."/>
            <person name="Hall N."/>
            <person name="Watson M."/>
            <person name="Adriaenssens E.M."/>
            <person name="Foster-Nyarko E."/>
            <person name="Jarju S."/>
            <person name="Secka A."/>
            <person name="Antonio M."/>
            <person name="Oren A."/>
            <person name="Chaudhuri R.R."/>
            <person name="La Ragione R."/>
            <person name="Hildebrand F."/>
            <person name="Pallen M.J."/>
        </authorList>
    </citation>
    <scope>NUCLEOTIDE SEQUENCE</scope>
    <source>
        <strain evidence="2">1345</strain>
    </source>
</reference>
<evidence type="ECO:0000313" key="3">
    <source>
        <dbReference type="Proteomes" id="UP000886750"/>
    </source>
</evidence>
<dbReference type="AlphaFoldDB" id="A0A9D2CS56"/>
<dbReference type="Proteomes" id="UP000886750">
    <property type="component" value="Unassembled WGS sequence"/>
</dbReference>
<gene>
    <name evidence="2" type="ORF">H9729_01215</name>
</gene>
<dbReference type="EMBL" id="DXCQ01000014">
    <property type="protein sequence ID" value="HIY96286.1"/>
    <property type="molecule type" value="Genomic_DNA"/>
</dbReference>
<accession>A0A9D2CS56</accession>
<comment type="caution">
    <text evidence="2">The sequence shown here is derived from an EMBL/GenBank/DDBJ whole genome shotgun (WGS) entry which is preliminary data.</text>
</comment>
<protein>
    <submittedName>
        <fullName evidence="2">Uncharacterized protein</fullName>
    </submittedName>
</protein>
<keyword evidence="1" id="KW-0812">Transmembrane</keyword>
<evidence type="ECO:0000313" key="2">
    <source>
        <dbReference type="EMBL" id="HIY96286.1"/>
    </source>
</evidence>
<feature type="transmembrane region" description="Helical" evidence="1">
    <location>
        <begin position="20"/>
        <end position="38"/>
    </location>
</feature>
<sequence length="151" mass="17771">MKSKNGELQFYEGLGAIQIYWLIIHIVILIVSSICAIIEPRYFYVPIAVIFIYLLIVLLNYMLAKIFLKKITIGENGITIIHHKNIVFYNIEIIDTLNVEYRKFKEVIFTSQFLIWLIGFCYLNIIMDESKEITILTSKKNCECIKELLKR</sequence>
<feature type="transmembrane region" description="Helical" evidence="1">
    <location>
        <begin position="44"/>
        <end position="63"/>
    </location>
</feature>
<feature type="transmembrane region" description="Helical" evidence="1">
    <location>
        <begin position="107"/>
        <end position="127"/>
    </location>
</feature>
<name>A0A9D2CS56_9FIRM</name>